<dbReference type="PANTHER" id="PTHR30520:SF6">
    <property type="entry name" value="FORMATE_NITRATE FAMILY TRANSPORTER (EUROFUNG)"/>
    <property type="match status" value="1"/>
</dbReference>
<comment type="similarity">
    <text evidence="5">Belongs to the FNT transporter (TC 1.A.16) family.</text>
</comment>
<keyword evidence="3 6" id="KW-1133">Transmembrane helix</keyword>
<dbReference type="Gene3D" id="1.20.1080.10">
    <property type="entry name" value="Glycerol uptake facilitator protein"/>
    <property type="match status" value="1"/>
</dbReference>
<comment type="subcellular location">
    <subcellularLocation>
        <location evidence="1">Membrane</location>
        <topology evidence="1">Multi-pass membrane protein</topology>
    </subcellularLocation>
</comment>
<feature type="transmembrane region" description="Helical" evidence="6">
    <location>
        <begin position="31"/>
        <end position="55"/>
    </location>
</feature>
<reference evidence="7" key="1">
    <citation type="journal article" date="2021" name="PeerJ">
        <title>Extensive microbial diversity within the chicken gut microbiome revealed by metagenomics and culture.</title>
        <authorList>
            <person name="Gilroy R."/>
            <person name="Ravi A."/>
            <person name="Getino M."/>
            <person name="Pursley I."/>
            <person name="Horton D.L."/>
            <person name="Alikhan N.F."/>
            <person name="Baker D."/>
            <person name="Gharbi K."/>
            <person name="Hall N."/>
            <person name="Watson M."/>
            <person name="Adriaenssens E.M."/>
            <person name="Foster-Nyarko E."/>
            <person name="Jarju S."/>
            <person name="Secka A."/>
            <person name="Antonio M."/>
            <person name="Oren A."/>
            <person name="Chaudhuri R.R."/>
            <person name="La Ragione R."/>
            <person name="Hildebrand F."/>
            <person name="Pallen M.J."/>
        </authorList>
    </citation>
    <scope>NUCLEOTIDE SEQUENCE</scope>
    <source>
        <strain evidence="7">CHK195-6426</strain>
    </source>
</reference>
<feature type="transmembrane region" description="Helical" evidence="6">
    <location>
        <begin position="158"/>
        <end position="179"/>
    </location>
</feature>
<feature type="transmembrane region" description="Helical" evidence="6">
    <location>
        <begin position="104"/>
        <end position="128"/>
    </location>
</feature>
<dbReference type="Pfam" id="PF01226">
    <property type="entry name" value="Form_Nir_trans"/>
    <property type="match status" value="1"/>
</dbReference>
<feature type="transmembrane region" description="Helical" evidence="6">
    <location>
        <begin position="186"/>
        <end position="213"/>
    </location>
</feature>
<proteinExistence type="inferred from homology"/>
<evidence type="ECO:0000256" key="6">
    <source>
        <dbReference type="SAM" id="Phobius"/>
    </source>
</evidence>
<protein>
    <submittedName>
        <fullName evidence="7">Formate/nitrite transporter family protein</fullName>
    </submittedName>
</protein>
<gene>
    <name evidence="7" type="ORF">H9742_07435</name>
</gene>
<dbReference type="PANTHER" id="PTHR30520">
    <property type="entry name" value="FORMATE TRANSPORTER-RELATED"/>
    <property type="match status" value="1"/>
</dbReference>
<accession>A0A9D1UC99</accession>
<evidence type="ECO:0000256" key="1">
    <source>
        <dbReference type="ARBA" id="ARBA00004141"/>
    </source>
</evidence>
<evidence type="ECO:0000256" key="2">
    <source>
        <dbReference type="ARBA" id="ARBA00022692"/>
    </source>
</evidence>
<dbReference type="InterPro" id="IPR000292">
    <property type="entry name" value="For/NO2_transpt"/>
</dbReference>
<evidence type="ECO:0000256" key="5">
    <source>
        <dbReference type="ARBA" id="ARBA00049660"/>
    </source>
</evidence>
<evidence type="ECO:0000256" key="4">
    <source>
        <dbReference type="ARBA" id="ARBA00023136"/>
    </source>
</evidence>
<evidence type="ECO:0000256" key="3">
    <source>
        <dbReference type="ARBA" id="ARBA00022989"/>
    </source>
</evidence>
<keyword evidence="2 6" id="KW-0812">Transmembrane</keyword>
<reference evidence="7" key="2">
    <citation type="submission" date="2021-04" db="EMBL/GenBank/DDBJ databases">
        <authorList>
            <person name="Gilroy R."/>
        </authorList>
    </citation>
    <scope>NUCLEOTIDE SEQUENCE</scope>
    <source>
        <strain evidence="7">CHK195-6426</strain>
    </source>
</reference>
<dbReference type="InterPro" id="IPR023271">
    <property type="entry name" value="Aquaporin-like"/>
</dbReference>
<dbReference type="GO" id="GO:0005886">
    <property type="term" value="C:plasma membrane"/>
    <property type="evidence" value="ECO:0007669"/>
    <property type="project" value="TreeGrafter"/>
</dbReference>
<dbReference type="Proteomes" id="UP000824265">
    <property type="component" value="Unassembled WGS sequence"/>
</dbReference>
<dbReference type="AlphaFoldDB" id="A0A9D1UC99"/>
<evidence type="ECO:0000313" key="7">
    <source>
        <dbReference type="EMBL" id="HIW81346.1"/>
    </source>
</evidence>
<organism evidence="7 8">
    <name type="scientific">Candidatus Acetatifactor stercoripullorum</name>
    <dbReference type="NCBI Taxonomy" id="2838414"/>
    <lineage>
        <taxon>Bacteria</taxon>
        <taxon>Bacillati</taxon>
        <taxon>Bacillota</taxon>
        <taxon>Clostridia</taxon>
        <taxon>Lachnospirales</taxon>
        <taxon>Lachnospiraceae</taxon>
        <taxon>Acetatifactor</taxon>
    </lineage>
</organism>
<feature type="transmembrane region" description="Helical" evidence="6">
    <location>
        <begin position="250"/>
        <end position="273"/>
    </location>
</feature>
<evidence type="ECO:0000313" key="8">
    <source>
        <dbReference type="Proteomes" id="UP000824265"/>
    </source>
</evidence>
<dbReference type="GO" id="GO:0015499">
    <property type="term" value="F:formate transmembrane transporter activity"/>
    <property type="evidence" value="ECO:0007669"/>
    <property type="project" value="TreeGrafter"/>
</dbReference>
<comment type="caution">
    <text evidence="7">The sequence shown here is derived from an EMBL/GenBank/DDBJ whole genome shotgun (WGS) entry which is preliminary data.</text>
</comment>
<name>A0A9D1UC99_9FIRM</name>
<feature type="transmembrane region" description="Helical" evidence="6">
    <location>
        <begin position="67"/>
        <end position="92"/>
    </location>
</feature>
<sequence length="285" mass="30294">MEARMNKPAEVIEKNMKAGEEKARLPLGRMILLGVMAGAFIAMGGAASSTVMHGIENVGLSRMAAGAIFPVGLMMIVFVGGELFTGNCLVVLDVIDKRVSLKRAICSLGVVYFSNLIGALIIDVLVFLSGNLDYTEGMLGAFAIKTALAKVSITPVKGIASGILCNIFVCIAILMATAAKDITGKVWAIFFPIMAFVAGGFEHCVANMFYIPIGILAAGNEMYAARALELYGIAQEELQRLTILNSLHNFLPVTLGNMLGGMLFVGVPCYLVYKKKWGAATGRSI</sequence>
<keyword evidence="4 6" id="KW-0472">Membrane</keyword>
<dbReference type="EMBL" id="DXGH01000039">
    <property type="protein sequence ID" value="HIW81346.1"/>
    <property type="molecule type" value="Genomic_DNA"/>
</dbReference>